<evidence type="ECO:0000259" key="5">
    <source>
        <dbReference type="Pfam" id="PF01814"/>
    </source>
</evidence>
<evidence type="ECO:0000313" key="7">
    <source>
        <dbReference type="Proteomes" id="UP000316778"/>
    </source>
</evidence>
<dbReference type="NCBIfam" id="TIGR03652">
    <property type="entry name" value="FeS_repair_RIC"/>
    <property type="match status" value="1"/>
</dbReference>
<dbReference type="GO" id="GO:0046872">
    <property type="term" value="F:metal ion binding"/>
    <property type="evidence" value="ECO:0007669"/>
    <property type="project" value="UniProtKB-KW"/>
</dbReference>
<dbReference type="AlphaFoldDB" id="A0A562SMM3"/>
<evidence type="ECO:0000256" key="1">
    <source>
        <dbReference type="ARBA" id="ARBA00004496"/>
    </source>
</evidence>
<keyword evidence="2" id="KW-0963">Cytoplasm</keyword>
<dbReference type="PANTHER" id="PTHR36438">
    <property type="entry name" value="IRON-SULFUR CLUSTER REPAIR PROTEIN YTFE"/>
    <property type="match status" value="1"/>
</dbReference>
<dbReference type="Pfam" id="PF04405">
    <property type="entry name" value="ScdA_N"/>
    <property type="match status" value="1"/>
</dbReference>
<dbReference type="Proteomes" id="UP000316778">
    <property type="component" value="Unassembled WGS sequence"/>
</dbReference>
<keyword evidence="4" id="KW-0408">Iron</keyword>
<proteinExistence type="predicted"/>
<dbReference type="InterPro" id="IPR012312">
    <property type="entry name" value="Hemerythrin-like"/>
</dbReference>
<accession>A0A562SMM3</accession>
<evidence type="ECO:0000313" key="6">
    <source>
        <dbReference type="EMBL" id="TWI82541.1"/>
    </source>
</evidence>
<dbReference type="GO" id="GO:0005737">
    <property type="term" value="C:cytoplasm"/>
    <property type="evidence" value="ECO:0007669"/>
    <property type="project" value="UniProtKB-SubCell"/>
</dbReference>
<dbReference type="PANTHER" id="PTHR36438:SF1">
    <property type="entry name" value="IRON-SULFUR CLUSTER REPAIR PROTEIN YTFE"/>
    <property type="match status" value="1"/>
</dbReference>
<organism evidence="6 7">
    <name type="scientific">Chitinophaga japonensis</name>
    <name type="common">Flexibacter japonensis</name>
    <dbReference type="NCBI Taxonomy" id="104662"/>
    <lineage>
        <taxon>Bacteria</taxon>
        <taxon>Pseudomonadati</taxon>
        <taxon>Bacteroidota</taxon>
        <taxon>Chitinophagia</taxon>
        <taxon>Chitinophagales</taxon>
        <taxon>Chitinophagaceae</taxon>
        <taxon>Chitinophaga</taxon>
    </lineage>
</organism>
<feature type="domain" description="Hemerythrin-like" evidence="5">
    <location>
        <begin position="74"/>
        <end position="219"/>
    </location>
</feature>
<evidence type="ECO:0000256" key="2">
    <source>
        <dbReference type="ARBA" id="ARBA00022490"/>
    </source>
</evidence>
<gene>
    <name evidence="6" type="ORF">LX66_5115</name>
</gene>
<dbReference type="InterPro" id="IPR019903">
    <property type="entry name" value="RIC_family"/>
</dbReference>
<comment type="caution">
    <text evidence="6">The sequence shown here is derived from an EMBL/GenBank/DDBJ whole genome shotgun (WGS) entry which is preliminary data.</text>
</comment>
<name>A0A562SMM3_CHIJA</name>
<evidence type="ECO:0000256" key="3">
    <source>
        <dbReference type="ARBA" id="ARBA00022723"/>
    </source>
</evidence>
<dbReference type="EMBL" id="VLLG01000006">
    <property type="protein sequence ID" value="TWI82541.1"/>
    <property type="molecule type" value="Genomic_DNA"/>
</dbReference>
<reference evidence="6 7" key="1">
    <citation type="journal article" date="2013" name="Stand. Genomic Sci.">
        <title>Genomic Encyclopedia of Type Strains, Phase I: The one thousand microbial genomes (KMG-I) project.</title>
        <authorList>
            <person name="Kyrpides N.C."/>
            <person name="Woyke T."/>
            <person name="Eisen J.A."/>
            <person name="Garrity G."/>
            <person name="Lilburn T.G."/>
            <person name="Beck B.J."/>
            <person name="Whitman W.B."/>
            <person name="Hugenholtz P."/>
            <person name="Klenk H.P."/>
        </authorList>
    </citation>
    <scope>NUCLEOTIDE SEQUENCE [LARGE SCALE GENOMIC DNA]</scope>
    <source>
        <strain evidence="6 7">DSM 13484</strain>
    </source>
</reference>
<dbReference type="Gene3D" id="1.20.120.520">
    <property type="entry name" value="nmb1532 protein domain like"/>
    <property type="match status" value="1"/>
</dbReference>
<keyword evidence="7" id="KW-1185">Reference proteome</keyword>
<evidence type="ECO:0000256" key="4">
    <source>
        <dbReference type="ARBA" id="ARBA00023004"/>
    </source>
</evidence>
<comment type="subcellular location">
    <subcellularLocation>
        <location evidence="1">Cytoplasm</location>
    </subcellularLocation>
</comment>
<dbReference type="Pfam" id="PF01814">
    <property type="entry name" value="Hemerythrin"/>
    <property type="match status" value="1"/>
</dbReference>
<protein>
    <submittedName>
        <fullName evidence="6">Regulator of cell morphogenesis and NO signaling</fullName>
    </submittedName>
</protein>
<keyword evidence="3" id="KW-0479">Metal-binding</keyword>
<sequence>MGGIVAENIRNAEVLRAFGIDFCCGGRKTLEDACREKALDIDRVRQALAAAADDVSGIRPDFSAFTPSFLADYIVNVHHAYVRQHIPVILDLAEKVAVRHGAAHPFLHEINSKANELAQELLTHMKKEEQVLFPAIKLLDSGHPLKVGFATISIPIEVMESDHDLAGDLVKDIRLLSGDYTAPEGACNSMKLLYHKLEAFEHDLHLHIHLENNILFPKAMQQERALHAGITGSSC</sequence>